<gene>
    <name evidence="2" type="primary">AVEN_127221_1</name>
    <name evidence="2" type="ORF">CEXT_601551</name>
</gene>
<evidence type="ECO:0000256" key="1">
    <source>
        <dbReference type="SAM" id="SignalP"/>
    </source>
</evidence>
<organism evidence="2 3">
    <name type="scientific">Caerostris extrusa</name>
    <name type="common">Bark spider</name>
    <name type="synonym">Caerostris bankana</name>
    <dbReference type="NCBI Taxonomy" id="172846"/>
    <lineage>
        <taxon>Eukaryota</taxon>
        <taxon>Metazoa</taxon>
        <taxon>Ecdysozoa</taxon>
        <taxon>Arthropoda</taxon>
        <taxon>Chelicerata</taxon>
        <taxon>Arachnida</taxon>
        <taxon>Araneae</taxon>
        <taxon>Araneomorphae</taxon>
        <taxon>Entelegynae</taxon>
        <taxon>Araneoidea</taxon>
        <taxon>Araneidae</taxon>
        <taxon>Caerostris</taxon>
    </lineage>
</organism>
<evidence type="ECO:0000313" key="2">
    <source>
        <dbReference type="EMBL" id="GIY36796.1"/>
    </source>
</evidence>
<proteinExistence type="predicted"/>
<feature type="signal peptide" evidence="1">
    <location>
        <begin position="1"/>
        <end position="16"/>
    </location>
</feature>
<feature type="chain" id="PRO_5043539939" evidence="1">
    <location>
        <begin position="17"/>
        <end position="89"/>
    </location>
</feature>
<keyword evidence="3" id="KW-1185">Reference proteome</keyword>
<evidence type="ECO:0000313" key="3">
    <source>
        <dbReference type="Proteomes" id="UP001054945"/>
    </source>
</evidence>
<dbReference type="EMBL" id="BPLR01010089">
    <property type="protein sequence ID" value="GIY36796.1"/>
    <property type="molecule type" value="Genomic_DNA"/>
</dbReference>
<dbReference type="Proteomes" id="UP001054945">
    <property type="component" value="Unassembled WGS sequence"/>
</dbReference>
<sequence length="89" mass="9633">MLACKLLCLIYVNVFGFLGVGGLSEKSYKKCVTCKRYTLRPMVPDGPAPLPTNRINRVAAFEVTGTDLAGPVLLKGGRKAWIVIFTCAV</sequence>
<reference evidence="2 3" key="1">
    <citation type="submission" date="2021-06" db="EMBL/GenBank/DDBJ databases">
        <title>Caerostris extrusa draft genome.</title>
        <authorList>
            <person name="Kono N."/>
            <person name="Arakawa K."/>
        </authorList>
    </citation>
    <scope>NUCLEOTIDE SEQUENCE [LARGE SCALE GENOMIC DNA]</scope>
</reference>
<keyword evidence="1" id="KW-0732">Signal</keyword>
<dbReference type="AlphaFoldDB" id="A0AAV4SU03"/>
<comment type="caution">
    <text evidence="2">The sequence shown here is derived from an EMBL/GenBank/DDBJ whole genome shotgun (WGS) entry which is preliminary data.</text>
</comment>
<name>A0AAV4SU03_CAEEX</name>
<protein>
    <submittedName>
        <fullName evidence="2">Uncharacterized protein</fullName>
    </submittedName>
</protein>
<accession>A0AAV4SU03</accession>